<keyword evidence="4 8" id="KW-0813">Transport</keyword>
<accession>A0A250WY87</accession>
<evidence type="ECO:0000313" key="9">
    <source>
        <dbReference type="EMBL" id="GAX75746.1"/>
    </source>
</evidence>
<dbReference type="AlphaFoldDB" id="A0A250WY87"/>
<dbReference type="CDD" id="cd14942">
    <property type="entry name" value="TRAPPC3_bet3"/>
    <property type="match status" value="1"/>
</dbReference>
<dbReference type="SUPFAM" id="SSF111126">
    <property type="entry name" value="Ligand-binding domain in the NO signalling and Golgi transport"/>
    <property type="match status" value="1"/>
</dbReference>
<dbReference type="STRING" id="1157962.A0A250WY87"/>
<evidence type="ECO:0000256" key="7">
    <source>
        <dbReference type="ARBA" id="ARBA00023034"/>
    </source>
</evidence>
<keyword evidence="7 8" id="KW-0333">Golgi apparatus</keyword>
<dbReference type="PANTHER" id="PTHR13048">
    <property type="entry name" value="TRAFFICKING PROTEIN PARTICLE COMPLEX SUBUNIT 3"/>
    <property type="match status" value="1"/>
</dbReference>
<comment type="similarity">
    <text evidence="3 8">Belongs to the TRAPP small subunits family. BET3 subfamily.</text>
</comment>
<keyword evidence="10" id="KW-1185">Reference proteome</keyword>
<evidence type="ECO:0000256" key="3">
    <source>
        <dbReference type="ARBA" id="ARBA00006218"/>
    </source>
</evidence>
<dbReference type="GO" id="GO:0030008">
    <property type="term" value="C:TRAPP complex"/>
    <property type="evidence" value="ECO:0007669"/>
    <property type="project" value="InterPro"/>
</dbReference>
<comment type="subcellular location">
    <subcellularLocation>
        <location evidence="2">Endoplasmic reticulum</location>
    </subcellularLocation>
    <subcellularLocation>
        <location evidence="1 8">Golgi apparatus</location>
        <location evidence="1 8">cis-Golgi network</location>
    </subcellularLocation>
</comment>
<evidence type="ECO:0000256" key="5">
    <source>
        <dbReference type="ARBA" id="ARBA00022824"/>
    </source>
</evidence>
<evidence type="ECO:0000256" key="6">
    <source>
        <dbReference type="ARBA" id="ARBA00022892"/>
    </source>
</evidence>
<dbReference type="GO" id="GO:0016236">
    <property type="term" value="P:macroautophagy"/>
    <property type="evidence" value="ECO:0007669"/>
    <property type="project" value="UniProtKB-ARBA"/>
</dbReference>
<dbReference type="Gene3D" id="3.30.1380.20">
    <property type="entry name" value="Trafficking protein particle complex subunit 3"/>
    <property type="match status" value="1"/>
</dbReference>
<evidence type="ECO:0000256" key="8">
    <source>
        <dbReference type="PIRNR" id="PIRNR018293"/>
    </source>
</evidence>
<comment type="function">
    <text evidence="8">May play a role in vesicular transport from endoplasmic reticulum to Golgi.</text>
</comment>
<comment type="subunit">
    <text evidence="8">Homodimer.</text>
</comment>
<proteinExistence type="inferred from homology"/>
<evidence type="ECO:0000256" key="4">
    <source>
        <dbReference type="ARBA" id="ARBA00022448"/>
    </source>
</evidence>
<dbReference type="InterPro" id="IPR007194">
    <property type="entry name" value="TRAPP_component"/>
</dbReference>
<name>A0A250WY87_9CHLO</name>
<dbReference type="GO" id="GO:0005783">
    <property type="term" value="C:endoplasmic reticulum"/>
    <property type="evidence" value="ECO:0007669"/>
    <property type="project" value="UniProtKB-SubCell"/>
</dbReference>
<organism evidence="9 10">
    <name type="scientific">Chlamydomonas eustigma</name>
    <dbReference type="NCBI Taxonomy" id="1157962"/>
    <lineage>
        <taxon>Eukaryota</taxon>
        <taxon>Viridiplantae</taxon>
        <taxon>Chlorophyta</taxon>
        <taxon>core chlorophytes</taxon>
        <taxon>Chlorophyceae</taxon>
        <taxon>CS clade</taxon>
        <taxon>Chlamydomonadales</taxon>
        <taxon>Chlamydomonadaceae</taxon>
        <taxon>Chlamydomonas</taxon>
    </lineage>
</organism>
<dbReference type="GO" id="GO:0048193">
    <property type="term" value="P:Golgi vesicle transport"/>
    <property type="evidence" value="ECO:0007669"/>
    <property type="project" value="InterPro"/>
</dbReference>
<reference evidence="9 10" key="1">
    <citation type="submission" date="2017-08" db="EMBL/GenBank/DDBJ databases">
        <title>Acidophilic green algal genome provides insights into adaptation to an acidic environment.</title>
        <authorList>
            <person name="Hirooka S."/>
            <person name="Hirose Y."/>
            <person name="Kanesaki Y."/>
            <person name="Higuchi S."/>
            <person name="Fujiwara T."/>
            <person name="Onuma R."/>
            <person name="Era A."/>
            <person name="Ohbayashi R."/>
            <person name="Uzuka A."/>
            <person name="Nozaki H."/>
            <person name="Yoshikawa H."/>
            <person name="Miyagishima S.Y."/>
        </authorList>
    </citation>
    <scope>NUCLEOTIDE SEQUENCE [LARGE SCALE GENOMIC DNA]</scope>
    <source>
        <strain evidence="9 10">NIES-2499</strain>
    </source>
</reference>
<dbReference type="GO" id="GO:0005794">
    <property type="term" value="C:Golgi apparatus"/>
    <property type="evidence" value="ECO:0007669"/>
    <property type="project" value="UniProtKB-SubCell"/>
</dbReference>
<dbReference type="InterPro" id="IPR016721">
    <property type="entry name" value="Bet3"/>
</dbReference>
<dbReference type="PIRSF" id="PIRSF018293">
    <property type="entry name" value="TRAPP_I_complex_Bet3"/>
    <property type="match status" value="1"/>
</dbReference>
<dbReference type="Pfam" id="PF04051">
    <property type="entry name" value="TRAPP"/>
    <property type="match status" value="1"/>
</dbReference>
<comment type="caution">
    <text evidence="9">The sequence shown here is derived from an EMBL/GenBank/DDBJ whole genome shotgun (WGS) entry which is preliminary data.</text>
</comment>
<protein>
    <recommendedName>
        <fullName evidence="8">Trafficking protein particle complex subunit</fullName>
    </recommendedName>
</protein>
<keyword evidence="5" id="KW-0256">Endoplasmic reticulum</keyword>
<dbReference type="InterPro" id="IPR024096">
    <property type="entry name" value="NO_sig/Golgi_transp_ligand-bd"/>
</dbReference>
<evidence type="ECO:0000256" key="1">
    <source>
        <dbReference type="ARBA" id="ARBA00004222"/>
    </source>
</evidence>
<evidence type="ECO:0000256" key="2">
    <source>
        <dbReference type="ARBA" id="ARBA00004240"/>
    </source>
</evidence>
<keyword evidence="6 8" id="KW-0931">ER-Golgi transport</keyword>
<evidence type="ECO:0000313" key="10">
    <source>
        <dbReference type="Proteomes" id="UP000232323"/>
    </source>
</evidence>
<gene>
    <name evidence="9" type="ORF">CEUSTIGMA_g3189.t1</name>
</gene>
<sequence length="197" mass="22595">MISNEPPRQRLIINMPTAPGKAPVPVLEQMNSEIFTLTYGSLIRQLITDFEDLDEVNKQLDTMGYNIGIRLVDEFLAKARMGKCSSFRETAEVIGKQAFQMFINVQASVTNWSSDGQECSLVFTDNPLTEFVELPEEYRDLKYCNILCGVIRGALEMVSMDVECRIIQDMLKGDDCYELRIKLKEHKDEKFPYTEDD</sequence>
<dbReference type="EMBL" id="BEGY01000013">
    <property type="protein sequence ID" value="GAX75746.1"/>
    <property type="molecule type" value="Genomic_DNA"/>
</dbReference>
<dbReference type="FunFam" id="3.30.1380.20:FF:000001">
    <property type="entry name" value="Trafficking protein particle complex subunit BET3"/>
    <property type="match status" value="1"/>
</dbReference>
<dbReference type="Proteomes" id="UP000232323">
    <property type="component" value="Unassembled WGS sequence"/>
</dbReference>
<dbReference type="OrthoDB" id="10262857at2759"/>